<evidence type="ECO:0000256" key="3">
    <source>
        <dbReference type="ARBA" id="ARBA00016337"/>
    </source>
</evidence>
<keyword evidence="4" id="KW-0285">Flavoprotein</keyword>
<organism evidence="12 13">
    <name type="scientific">Mucilaginibacter psychrotolerans</name>
    <dbReference type="NCBI Taxonomy" id="1524096"/>
    <lineage>
        <taxon>Bacteria</taxon>
        <taxon>Pseudomonadati</taxon>
        <taxon>Bacteroidota</taxon>
        <taxon>Sphingobacteriia</taxon>
        <taxon>Sphingobacteriales</taxon>
        <taxon>Sphingobacteriaceae</taxon>
        <taxon>Mucilaginibacter</taxon>
    </lineage>
</organism>
<dbReference type="SUPFAM" id="SSF143631">
    <property type="entry name" value="ApbE-like"/>
    <property type="match status" value="1"/>
</dbReference>
<dbReference type="Proteomes" id="UP000297540">
    <property type="component" value="Unassembled WGS sequence"/>
</dbReference>
<evidence type="ECO:0000256" key="10">
    <source>
        <dbReference type="ARBA" id="ARBA00048540"/>
    </source>
</evidence>
<evidence type="ECO:0000256" key="5">
    <source>
        <dbReference type="ARBA" id="ARBA00022679"/>
    </source>
</evidence>
<dbReference type="InterPro" id="IPR003374">
    <property type="entry name" value="ApbE-like_sf"/>
</dbReference>
<evidence type="ECO:0000256" key="8">
    <source>
        <dbReference type="ARBA" id="ARBA00022842"/>
    </source>
</evidence>
<reference evidence="12 13" key="1">
    <citation type="journal article" date="2017" name="Int. J. Syst. Evol. Microbiol.">
        <title>Mucilaginibacterpsychrotolerans sp. nov., isolated from peatlands.</title>
        <authorList>
            <person name="Deng Y."/>
            <person name="Shen L."/>
            <person name="Xu B."/>
            <person name="Liu Y."/>
            <person name="Gu Z."/>
            <person name="Liu H."/>
            <person name="Zhou Y."/>
        </authorList>
    </citation>
    <scope>NUCLEOTIDE SEQUENCE [LARGE SCALE GENOMIC DNA]</scope>
    <source>
        <strain evidence="12 13">NH7-4</strain>
    </source>
</reference>
<dbReference type="Gene3D" id="2.60.40.4070">
    <property type="match status" value="1"/>
</dbReference>
<dbReference type="GO" id="GO:0046872">
    <property type="term" value="F:metal ion binding"/>
    <property type="evidence" value="ECO:0007669"/>
    <property type="project" value="UniProtKB-KW"/>
</dbReference>
<dbReference type="Gene3D" id="3.10.520.10">
    <property type="entry name" value="ApbE-like domains"/>
    <property type="match status" value="1"/>
</dbReference>
<dbReference type="EMBL" id="SOZE01000019">
    <property type="protein sequence ID" value="TFF35741.1"/>
    <property type="molecule type" value="Genomic_DNA"/>
</dbReference>
<sequence length="506" mass="55061">MKFLKILPSALLLLLVLSTAANTPPKANKVYVGNYENVLGTSLEIKIAATNNTNAGKAEDAALAEIDRLNKILSGYDAGSEFSQWMKAGNKATVVSPQLFEVLSLFEQWRSKSNGALDASAETINKVWRSAAGQNRLPSTTEIAAALNLVHQQHYILNAQNHTAQRISNAPLILNSFAKSYIMDKAATAALKAPGVSGVLVNIGGDILARGQHTEQILVSNPKADAENDAPIARVQITNKTIATSGNYRRGELIAGKWYSHIVDPRTGQPAGGVISATVVADNATDAGALATALNVLSPEEGRQLVASVPGAEFMLVTADGRQLKSDGWKDMEVALPKTQAVIPAVNVKDKLWDVNYELAINIELATIEGMRVHRPFVAVWVVDANKKPVRQIALWYNKPRYLHDMRSWYDTYYDSFAAAEGNISSTTSATRSPGKYTLKWDGKDDKGNLVKLGTYTVYIEVAREHGTYQLINQELTFKSAQHIELPANTEVASASLDYRKKTNDN</sequence>
<keyword evidence="11" id="KW-0732">Signal</keyword>
<dbReference type="EC" id="2.7.1.180" evidence="2"/>
<keyword evidence="5" id="KW-0808">Transferase</keyword>
<keyword evidence="8" id="KW-0460">Magnesium</keyword>
<dbReference type="RefSeq" id="WP_133232934.1">
    <property type="nucleotide sequence ID" value="NZ_SOZE01000019.1"/>
</dbReference>
<dbReference type="PANTHER" id="PTHR30040:SF2">
    <property type="entry name" value="FAD:PROTEIN FMN TRANSFERASE"/>
    <property type="match status" value="1"/>
</dbReference>
<evidence type="ECO:0000256" key="9">
    <source>
        <dbReference type="ARBA" id="ARBA00031306"/>
    </source>
</evidence>
<dbReference type="InterPro" id="IPR024932">
    <property type="entry name" value="ApbE"/>
</dbReference>
<keyword evidence="13" id="KW-1185">Reference proteome</keyword>
<dbReference type="GO" id="GO:0016740">
    <property type="term" value="F:transferase activity"/>
    <property type="evidence" value="ECO:0007669"/>
    <property type="project" value="UniProtKB-KW"/>
</dbReference>
<dbReference type="Pfam" id="PF02424">
    <property type="entry name" value="ApbE"/>
    <property type="match status" value="1"/>
</dbReference>
<keyword evidence="7" id="KW-0274">FAD</keyword>
<comment type="caution">
    <text evidence="12">The sequence shown here is derived from an EMBL/GenBank/DDBJ whole genome shotgun (WGS) entry which is preliminary data.</text>
</comment>
<dbReference type="AlphaFoldDB" id="A0A4Y8SAP2"/>
<accession>A0A4Y8SAP2</accession>
<comment type="catalytic activity">
    <reaction evidence="10">
        <text>L-threonyl-[protein] + FAD = FMN-L-threonyl-[protein] + AMP + H(+)</text>
        <dbReference type="Rhea" id="RHEA:36847"/>
        <dbReference type="Rhea" id="RHEA-COMP:11060"/>
        <dbReference type="Rhea" id="RHEA-COMP:11061"/>
        <dbReference type="ChEBI" id="CHEBI:15378"/>
        <dbReference type="ChEBI" id="CHEBI:30013"/>
        <dbReference type="ChEBI" id="CHEBI:57692"/>
        <dbReference type="ChEBI" id="CHEBI:74257"/>
        <dbReference type="ChEBI" id="CHEBI:456215"/>
        <dbReference type="EC" id="2.7.1.180"/>
    </reaction>
</comment>
<evidence type="ECO:0000313" key="13">
    <source>
        <dbReference type="Proteomes" id="UP000297540"/>
    </source>
</evidence>
<protein>
    <recommendedName>
        <fullName evidence="3">FAD:protein FMN transferase</fullName>
        <ecNumber evidence="2">2.7.1.180</ecNumber>
    </recommendedName>
    <alternativeName>
        <fullName evidence="9">Flavin transferase</fullName>
    </alternativeName>
</protein>
<evidence type="ECO:0000256" key="2">
    <source>
        <dbReference type="ARBA" id="ARBA00011955"/>
    </source>
</evidence>
<comment type="cofactor">
    <cofactor evidence="1">
        <name>Mg(2+)</name>
        <dbReference type="ChEBI" id="CHEBI:18420"/>
    </cofactor>
</comment>
<evidence type="ECO:0000256" key="7">
    <source>
        <dbReference type="ARBA" id="ARBA00022827"/>
    </source>
</evidence>
<evidence type="ECO:0000256" key="4">
    <source>
        <dbReference type="ARBA" id="ARBA00022630"/>
    </source>
</evidence>
<dbReference type="OrthoDB" id="9778595at2"/>
<dbReference type="Pfam" id="PF10029">
    <property type="entry name" value="DUF2271"/>
    <property type="match status" value="1"/>
</dbReference>
<keyword evidence="6" id="KW-0479">Metal-binding</keyword>
<dbReference type="PANTHER" id="PTHR30040">
    <property type="entry name" value="THIAMINE BIOSYNTHESIS LIPOPROTEIN APBE"/>
    <property type="match status" value="1"/>
</dbReference>
<evidence type="ECO:0000256" key="11">
    <source>
        <dbReference type="SAM" id="SignalP"/>
    </source>
</evidence>
<evidence type="ECO:0000313" key="12">
    <source>
        <dbReference type="EMBL" id="TFF35741.1"/>
    </source>
</evidence>
<proteinExistence type="predicted"/>
<evidence type="ECO:0000256" key="1">
    <source>
        <dbReference type="ARBA" id="ARBA00001946"/>
    </source>
</evidence>
<feature type="signal peptide" evidence="11">
    <location>
        <begin position="1"/>
        <end position="20"/>
    </location>
</feature>
<gene>
    <name evidence="12" type="ORF">E2R66_17620</name>
</gene>
<feature type="chain" id="PRO_5021253350" description="FAD:protein FMN transferase" evidence="11">
    <location>
        <begin position="21"/>
        <end position="506"/>
    </location>
</feature>
<dbReference type="InterPro" id="IPR014469">
    <property type="entry name" value="DUF2271"/>
</dbReference>
<name>A0A4Y8SAP2_9SPHI</name>
<evidence type="ECO:0000256" key="6">
    <source>
        <dbReference type="ARBA" id="ARBA00022723"/>
    </source>
</evidence>